<name>D6ZI68_MOBCV</name>
<accession>D6ZI68</accession>
<keyword evidence="2" id="KW-1185">Reference proteome</keyword>
<dbReference type="KEGG" id="mcu:HMPREF0573_10098"/>
<dbReference type="RefSeq" id="WP_004008106.1">
    <property type="nucleotide sequence ID" value="NC_014246.1"/>
</dbReference>
<protein>
    <submittedName>
        <fullName evidence="1">Uncharacterized protein</fullName>
    </submittedName>
</protein>
<evidence type="ECO:0000313" key="1">
    <source>
        <dbReference type="EMBL" id="ADI66417.1"/>
    </source>
</evidence>
<proteinExistence type="predicted"/>
<dbReference type="HOGENOM" id="CLU_3119908_0_0_11"/>
<dbReference type="Proteomes" id="UP000006742">
    <property type="component" value="Chromosome"/>
</dbReference>
<evidence type="ECO:0000313" key="2">
    <source>
        <dbReference type="Proteomes" id="UP000006742"/>
    </source>
</evidence>
<dbReference type="AlphaFoldDB" id="D6ZI68"/>
<dbReference type="STRING" id="548479.HMPREF0573_10098"/>
<sequence>MKPAGALSAEILHSQPKKTVFWMRWGKVGAVGATFVAHQPGGASDVTRNG</sequence>
<dbReference type="GeneID" id="55566042"/>
<gene>
    <name evidence="1" type="ordered locus">HMPREF0573_10098</name>
</gene>
<organism evidence="1 2">
    <name type="scientific">Mobiluncus curtisii (strain ATCC 43063 / DSM 2711 / V125)</name>
    <name type="common">Falcivibrio vaginalis</name>
    <dbReference type="NCBI Taxonomy" id="548479"/>
    <lineage>
        <taxon>Bacteria</taxon>
        <taxon>Bacillati</taxon>
        <taxon>Actinomycetota</taxon>
        <taxon>Actinomycetes</taxon>
        <taxon>Actinomycetales</taxon>
        <taxon>Actinomycetaceae</taxon>
        <taxon>Mobiluncus</taxon>
    </lineage>
</organism>
<reference evidence="2" key="1">
    <citation type="submission" date="2010-03" db="EMBL/GenBank/DDBJ databases">
        <title>Complete sequence of Mobiluncus curtisii ATCC 43063.</title>
        <authorList>
            <person name="Muzny D."/>
            <person name="Qin X."/>
            <person name="Deng J."/>
            <person name="Jiang H."/>
            <person name="Liu Y."/>
            <person name="Qu J."/>
            <person name="Song X.-Z."/>
            <person name="Zhang L."/>
            <person name="Thornton R."/>
            <person name="Coyle M."/>
            <person name="Francisco L."/>
            <person name="Jackson L."/>
            <person name="Javaid M."/>
            <person name="Korchina V."/>
            <person name="Kovar C."/>
            <person name="Mata R."/>
            <person name="Mathew T."/>
            <person name="Ngo R."/>
            <person name="Nguyen L."/>
            <person name="Nguyen N."/>
            <person name="Okwuonu G."/>
            <person name="Ongeri F."/>
            <person name="Pham C."/>
            <person name="Simmons D."/>
            <person name="Wilczek-Boney K."/>
            <person name="Hale W."/>
            <person name="Jakkamsetti A."/>
            <person name="Pham P."/>
            <person name="Ruth R."/>
            <person name="San Lucas F."/>
            <person name="Warren J."/>
            <person name="Zhang J."/>
            <person name="Zhao Z."/>
            <person name="Zhou C."/>
            <person name="Zhu D."/>
            <person name="Lee S."/>
            <person name="Bess C."/>
            <person name="Blankenburg K."/>
            <person name="Forbes L."/>
            <person name="Fu Q."/>
            <person name="Gubbala S."/>
            <person name="Hirani K."/>
            <person name="Jayaseelan J.C."/>
            <person name="Lara F."/>
            <person name="Munidasa M."/>
            <person name="Palculict T."/>
            <person name="Patil S."/>
            <person name="Pu L.-L."/>
            <person name="Saada N."/>
            <person name="Tang L."/>
            <person name="Weissenberger G."/>
            <person name="Zhu Y."/>
            <person name="Hemphill L."/>
            <person name="Shang Y."/>
            <person name="Youmans B."/>
            <person name="Ayvaz T."/>
            <person name="Ross M."/>
            <person name="Santibanez J."/>
            <person name="Aqrawi P."/>
            <person name="Gross S."/>
            <person name="Joshi V."/>
            <person name="Fowler G."/>
            <person name="Nazareth L."/>
            <person name="Reid J."/>
            <person name="Worley K."/>
            <person name="Petrosino J."/>
            <person name="Highlander S."/>
            <person name="Gibbs R."/>
            <person name="Gibbs R."/>
        </authorList>
    </citation>
    <scope>NUCLEOTIDE SEQUENCE [LARGE SCALE GENOMIC DNA]</scope>
    <source>
        <strain evidence="2">ATCC 43063 / DSM 2711 / V125</strain>
    </source>
</reference>
<dbReference type="EMBL" id="CP001992">
    <property type="protein sequence ID" value="ADI66417.1"/>
    <property type="molecule type" value="Genomic_DNA"/>
</dbReference>